<sequence length="500" mass="55960">MLLALSCIAFPAVIFLVGTRNKREYPPGPKPLPIIGNLFDVPHEASWLRYTEWANTYGDILSVRLLGQVIVIANSAKVAKDLLEKRAINYSDRPSIPFYEMMKWDWLIATTHYSDKWRTMRRIVDQGLRPKAALKYRGLQIEKTRAFLKRLLSHPEGYRDHISYLQGDIMMSLLYGYDVKDPNDHNLEIARAAVELAAQSSLPGAAIVNVFSLLKYFPGWLPGMGFKALAQKGHDLGKEMVRAPFEFVRDQMSQGIARPSFTFDSLQEYEDLGSDPDQAERVVAGVAGSLYISAADTTTAEISILFLMLATYPDVQRKAQAEIDVHIGRGKMPTFEDRPRLPYLEAICKELLRWKVIVPLGFARTAMADDVYEGYSIPKGAIVLANAWAILHDPVAYSEPESFRPERFINPDGSVRDDPALSSAFGIGKRICPGRHLVDSNVWFVAVSVLAVFDVRPAKDEYGCDIHVAPEFTGALVSHPTPFKCSITLRDGVSEKAMFD</sequence>
<dbReference type="EMBL" id="MU277199">
    <property type="protein sequence ID" value="KAI0064239.1"/>
    <property type="molecule type" value="Genomic_DNA"/>
</dbReference>
<protein>
    <submittedName>
        <fullName evidence="1">Cytochrome P450</fullName>
    </submittedName>
</protein>
<dbReference type="Proteomes" id="UP000814140">
    <property type="component" value="Unassembled WGS sequence"/>
</dbReference>
<reference evidence="1" key="1">
    <citation type="submission" date="2021-03" db="EMBL/GenBank/DDBJ databases">
        <authorList>
            <consortium name="DOE Joint Genome Institute"/>
            <person name="Ahrendt S."/>
            <person name="Looney B.P."/>
            <person name="Miyauchi S."/>
            <person name="Morin E."/>
            <person name="Drula E."/>
            <person name="Courty P.E."/>
            <person name="Chicoki N."/>
            <person name="Fauchery L."/>
            <person name="Kohler A."/>
            <person name="Kuo A."/>
            <person name="Labutti K."/>
            <person name="Pangilinan J."/>
            <person name="Lipzen A."/>
            <person name="Riley R."/>
            <person name="Andreopoulos W."/>
            <person name="He G."/>
            <person name="Johnson J."/>
            <person name="Barry K.W."/>
            <person name="Grigoriev I.V."/>
            <person name="Nagy L."/>
            <person name="Hibbett D."/>
            <person name="Henrissat B."/>
            <person name="Matheny P.B."/>
            <person name="Labbe J."/>
            <person name="Martin F."/>
        </authorList>
    </citation>
    <scope>NUCLEOTIDE SEQUENCE</scope>
    <source>
        <strain evidence="1">HHB10654</strain>
    </source>
</reference>
<accession>A0ACB8T5V7</accession>
<reference evidence="1" key="2">
    <citation type="journal article" date="2022" name="New Phytol.">
        <title>Evolutionary transition to the ectomycorrhizal habit in the genomes of a hyperdiverse lineage of mushroom-forming fungi.</title>
        <authorList>
            <person name="Looney B."/>
            <person name="Miyauchi S."/>
            <person name="Morin E."/>
            <person name="Drula E."/>
            <person name="Courty P.E."/>
            <person name="Kohler A."/>
            <person name="Kuo A."/>
            <person name="LaButti K."/>
            <person name="Pangilinan J."/>
            <person name="Lipzen A."/>
            <person name="Riley R."/>
            <person name="Andreopoulos W."/>
            <person name="He G."/>
            <person name="Johnson J."/>
            <person name="Nolan M."/>
            <person name="Tritt A."/>
            <person name="Barry K.W."/>
            <person name="Grigoriev I.V."/>
            <person name="Nagy L.G."/>
            <person name="Hibbett D."/>
            <person name="Henrissat B."/>
            <person name="Matheny P.B."/>
            <person name="Labbe J."/>
            <person name="Martin F.M."/>
        </authorList>
    </citation>
    <scope>NUCLEOTIDE SEQUENCE</scope>
    <source>
        <strain evidence="1">HHB10654</strain>
    </source>
</reference>
<organism evidence="1 2">
    <name type="scientific">Artomyces pyxidatus</name>
    <dbReference type="NCBI Taxonomy" id="48021"/>
    <lineage>
        <taxon>Eukaryota</taxon>
        <taxon>Fungi</taxon>
        <taxon>Dikarya</taxon>
        <taxon>Basidiomycota</taxon>
        <taxon>Agaricomycotina</taxon>
        <taxon>Agaricomycetes</taxon>
        <taxon>Russulales</taxon>
        <taxon>Auriscalpiaceae</taxon>
        <taxon>Artomyces</taxon>
    </lineage>
</organism>
<name>A0ACB8T5V7_9AGAM</name>
<evidence type="ECO:0000313" key="1">
    <source>
        <dbReference type="EMBL" id="KAI0064239.1"/>
    </source>
</evidence>
<comment type="caution">
    <text evidence="1">The sequence shown here is derived from an EMBL/GenBank/DDBJ whole genome shotgun (WGS) entry which is preliminary data.</text>
</comment>
<proteinExistence type="predicted"/>
<keyword evidence="2" id="KW-1185">Reference proteome</keyword>
<evidence type="ECO:0000313" key="2">
    <source>
        <dbReference type="Proteomes" id="UP000814140"/>
    </source>
</evidence>
<gene>
    <name evidence="1" type="ORF">BV25DRAFT_1852801</name>
</gene>